<dbReference type="InterPro" id="IPR017985">
    <property type="entry name" value="MeTrfase_CN4_CS"/>
</dbReference>
<evidence type="ECO:0000256" key="7">
    <source>
        <dbReference type="ARBA" id="ARBA00023125"/>
    </source>
</evidence>
<dbReference type="InterPro" id="IPR002941">
    <property type="entry name" value="DNA_methylase_N4/N6"/>
</dbReference>
<organism evidence="10">
    <name type="scientific">viral metagenome</name>
    <dbReference type="NCBI Taxonomy" id="1070528"/>
    <lineage>
        <taxon>unclassified sequences</taxon>
        <taxon>metagenomes</taxon>
        <taxon>organismal metagenomes</taxon>
    </lineage>
</organism>
<feature type="domain" description="DNA methylase N-4/N-6" evidence="9">
    <location>
        <begin position="20"/>
        <end position="253"/>
    </location>
</feature>
<dbReference type="PROSITE" id="PS00093">
    <property type="entry name" value="N4_MTASE"/>
    <property type="match status" value="1"/>
</dbReference>
<dbReference type="PANTHER" id="PTHR13370:SF3">
    <property type="entry name" value="TRNA (GUANINE(10)-N2)-METHYLTRANSFERASE HOMOLOG"/>
    <property type="match status" value="1"/>
</dbReference>
<protein>
    <recommendedName>
        <fullName evidence="2">site-specific DNA-methyltransferase (cytosine-N(4)-specific)</fullName>
        <ecNumber evidence="2">2.1.1.113</ecNumber>
    </recommendedName>
</protein>
<comment type="similarity">
    <text evidence="1">Belongs to the N(4)/N(6)-methyltransferase family. N(4) subfamily.</text>
</comment>
<evidence type="ECO:0000256" key="5">
    <source>
        <dbReference type="ARBA" id="ARBA00022691"/>
    </source>
</evidence>
<dbReference type="GO" id="GO:0009007">
    <property type="term" value="F:site-specific DNA-methyltransferase (adenine-specific) activity"/>
    <property type="evidence" value="ECO:0007669"/>
    <property type="project" value="TreeGrafter"/>
</dbReference>
<evidence type="ECO:0000259" key="9">
    <source>
        <dbReference type="Pfam" id="PF01555"/>
    </source>
</evidence>
<dbReference type="PRINTS" id="PR00508">
    <property type="entry name" value="S21N4MTFRASE"/>
</dbReference>
<keyword evidence="5" id="KW-0949">S-adenosyl-L-methionine</keyword>
<dbReference type="GO" id="GO:0008170">
    <property type="term" value="F:N-methyltransferase activity"/>
    <property type="evidence" value="ECO:0007669"/>
    <property type="project" value="InterPro"/>
</dbReference>
<comment type="catalytic activity">
    <reaction evidence="8">
        <text>a 2'-deoxycytidine in DNA + S-adenosyl-L-methionine = an N(4)-methyl-2'-deoxycytidine in DNA + S-adenosyl-L-homocysteine + H(+)</text>
        <dbReference type="Rhea" id="RHEA:16857"/>
        <dbReference type="Rhea" id="RHEA-COMP:11369"/>
        <dbReference type="Rhea" id="RHEA-COMP:13674"/>
        <dbReference type="ChEBI" id="CHEBI:15378"/>
        <dbReference type="ChEBI" id="CHEBI:57856"/>
        <dbReference type="ChEBI" id="CHEBI:59789"/>
        <dbReference type="ChEBI" id="CHEBI:85452"/>
        <dbReference type="ChEBI" id="CHEBI:137933"/>
        <dbReference type="EC" id="2.1.1.113"/>
    </reaction>
</comment>
<dbReference type="InterPro" id="IPR029063">
    <property type="entry name" value="SAM-dependent_MTases_sf"/>
</dbReference>
<dbReference type="GO" id="GO:0015667">
    <property type="term" value="F:site-specific DNA-methyltransferase (cytosine-N4-specific) activity"/>
    <property type="evidence" value="ECO:0007669"/>
    <property type="project" value="UniProtKB-EC"/>
</dbReference>
<sequence length="274" mass="30812">MKLIHGDCREYLFTCEPDSIDLTVTSPPYDNLRTYNNSSTWGWAEFAAIAAGLWRVIKPGGVVVWVVGDATIKGSETGSSFKQALFFKECGFNLHDTMIFDKDSFQKPNDKRYWSCFEYMFVFSKGSPNVGNMISDRKNSQAGKRVSSKTVRNADGTTSKRKLMVISDFGKRKNIWAYSTGYGKGSSDKIAYGHPATFPEQLANDHILSWSNEGDTVFDPFMGSGTTGKMAKQLNRDFIGIEIDSEYFEIAKQRIEEAQYNQPINRTQNDAPVI</sequence>
<dbReference type="EC" id="2.1.1.113" evidence="2"/>
<dbReference type="AlphaFoldDB" id="A0A6M3IST1"/>
<evidence type="ECO:0000256" key="2">
    <source>
        <dbReference type="ARBA" id="ARBA00012185"/>
    </source>
</evidence>
<dbReference type="Gene3D" id="3.40.50.150">
    <property type="entry name" value="Vaccinia Virus protein VP39"/>
    <property type="match status" value="1"/>
</dbReference>
<dbReference type="EMBL" id="MT141411">
    <property type="protein sequence ID" value="QJA60513.1"/>
    <property type="molecule type" value="Genomic_DNA"/>
</dbReference>
<name>A0A6M3IST1_9ZZZZ</name>
<evidence type="ECO:0000256" key="8">
    <source>
        <dbReference type="ARBA" id="ARBA00049120"/>
    </source>
</evidence>
<evidence type="ECO:0000256" key="3">
    <source>
        <dbReference type="ARBA" id="ARBA00022603"/>
    </source>
</evidence>
<proteinExistence type="inferred from homology"/>
<keyword evidence="3 10" id="KW-0489">Methyltransferase</keyword>
<dbReference type="InterPro" id="IPR001091">
    <property type="entry name" value="RM_Methyltransferase"/>
</dbReference>
<gene>
    <name evidence="10" type="ORF">MM415B01106_0020</name>
</gene>
<keyword evidence="7" id="KW-0238">DNA-binding</keyword>
<dbReference type="GO" id="GO:0005737">
    <property type="term" value="C:cytoplasm"/>
    <property type="evidence" value="ECO:0007669"/>
    <property type="project" value="TreeGrafter"/>
</dbReference>
<evidence type="ECO:0000256" key="1">
    <source>
        <dbReference type="ARBA" id="ARBA00010203"/>
    </source>
</evidence>
<dbReference type="GO" id="GO:0032259">
    <property type="term" value="P:methylation"/>
    <property type="evidence" value="ECO:0007669"/>
    <property type="project" value="UniProtKB-KW"/>
</dbReference>
<keyword evidence="6" id="KW-0680">Restriction system</keyword>
<dbReference type="Pfam" id="PF01555">
    <property type="entry name" value="N6_N4_Mtase"/>
    <property type="match status" value="1"/>
</dbReference>
<dbReference type="SUPFAM" id="SSF53335">
    <property type="entry name" value="S-adenosyl-L-methionine-dependent methyltransferases"/>
    <property type="match status" value="1"/>
</dbReference>
<dbReference type="GO" id="GO:0009307">
    <property type="term" value="P:DNA restriction-modification system"/>
    <property type="evidence" value="ECO:0007669"/>
    <property type="project" value="UniProtKB-KW"/>
</dbReference>
<reference evidence="10" key="1">
    <citation type="submission" date="2020-03" db="EMBL/GenBank/DDBJ databases">
        <title>The deep terrestrial virosphere.</title>
        <authorList>
            <person name="Holmfeldt K."/>
            <person name="Nilsson E."/>
            <person name="Simone D."/>
            <person name="Lopez-Fernandez M."/>
            <person name="Wu X."/>
            <person name="de Brujin I."/>
            <person name="Lundin D."/>
            <person name="Andersson A."/>
            <person name="Bertilsson S."/>
            <person name="Dopson M."/>
        </authorList>
    </citation>
    <scope>NUCLEOTIDE SEQUENCE</scope>
    <source>
        <strain evidence="10">MM415B01106</strain>
    </source>
</reference>
<evidence type="ECO:0000256" key="4">
    <source>
        <dbReference type="ARBA" id="ARBA00022679"/>
    </source>
</evidence>
<keyword evidence="4 10" id="KW-0808">Transferase</keyword>
<evidence type="ECO:0000256" key="6">
    <source>
        <dbReference type="ARBA" id="ARBA00022747"/>
    </source>
</evidence>
<evidence type="ECO:0000313" key="10">
    <source>
        <dbReference type="EMBL" id="QJA60513.1"/>
    </source>
</evidence>
<accession>A0A6M3IST1</accession>
<dbReference type="PANTHER" id="PTHR13370">
    <property type="entry name" value="RNA METHYLASE-RELATED"/>
    <property type="match status" value="1"/>
</dbReference>
<dbReference type="GO" id="GO:0003677">
    <property type="term" value="F:DNA binding"/>
    <property type="evidence" value="ECO:0007669"/>
    <property type="project" value="UniProtKB-KW"/>
</dbReference>